<feature type="domain" description="AsmA" evidence="3">
    <location>
        <begin position="294"/>
        <end position="514"/>
    </location>
</feature>
<dbReference type="PANTHER" id="PTHR30441">
    <property type="entry name" value="DUF748 DOMAIN-CONTAINING PROTEIN"/>
    <property type="match status" value="1"/>
</dbReference>
<keyword evidence="2" id="KW-1133">Transmembrane helix</keyword>
<gene>
    <name evidence="4" type="ORF">H2508_09890</name>
</gene>
<evidence type="ECO:0000256" key="2">
    <source>
        <dbReference type="SAM" id="Phobius"/>
    </source>
</evidence>
<dbReference type="RefSeq" id="WP_182172596.1">
    <property type="nucleotide sequence ID" value="NZ_JACFXU010000014.1"/>
</dbReference>
<dbReference type="InterPro" id="IPR052894">
    <property type="entry name" value="AsmA-related"/>
</dbReference>
<dbReference type="Proteomes" id="UP000539350">
    <property type="component" value="Unassembled WGS sequence"/>
</dbReference>
<keyword evidence="5" id="KW-1185">Reference proteome</keyword>
<evidence type="ECO:0000313" key="5">
    <source>
        <dbReference type="Proteomes" id="UP000539350"/>
    </source>
</evidence>
<feature type="domain" description="AsmA" evidence="3">
    <location>
        <begin position="7"/>
        <end position="110"/>
    </location>
</feature>
<dbReference type="EMBL" id="JACFXU010000014">
    <property type="protein sequence ID" value="MBA6413418.1"/>
    <property type="molecule type" value="Genomic_DNA"/>
</dbReference>
<protein>
    <submittedName>
        <fullName evidence="4">AsmA family protein</fullName>
    </submittedName>
</protein>
<evidence type="ECO:0000259" key="3">
    <source>
        <dbReference type="Pfam" id="PF05170"/>
    </source>
</evidence>
<evidence type="ECO:0000256" key="1">
    <source>
        <dbReference type="SAM" id="MobiDB-lite"/>
    </source>
</evidence>
<evidence type="ECO:0000313" key="4">
    <source>
        <dbReference type="EMBL" id="MBA6413418.1"/>
    </source>
</evidence>
<dbReference type="Pfam" id="PF05170">
    <property type="entry name" value="AsmA"/>
    <property type="match status" value="2"/>
</dbReference>
<organism evidence="4 5">
    <name type="scientific">Sediminihaliea albiluteola</name>
    <dbReference type="NCBI Taxonomy" id="2758564"/>
    <lineage>
        <taxon>Bacteria</taxon>
        <taxon>Pseudomonadati</taxon>
        <taxon>Pseudomonadota</taxon>
        <taxon>Gammaproteobacteria</taxon>
        <taxon>Cellvibrionales</taxon>
        <taxon>Halieaceae</taxon>
        <taxon>Sediminihaliea</taxon>
    </lineage>
</organism>
<dbReference type="PANTHER" id="PTHR30441:SF4">
    <property type="entry name" value="PROTEIN ASMA"/>
    <property type="match status" value="1"/>
</dbReference>
<dbReference type="GO" id="GO:0090313">
    <property type="term" value="P:regulation of protein targeting to membrane"/>
    <property type="evidence" value="ECO:0007669"/>
    <property type="project" value="TreeGrafter"/>
</dbReference>
<dbReference type="AlphaFoldDB" id="A0A7W2YKJ3"/>
<reference evidence="4 5" key="1">
    <citation type="submission" date="2020-07" db="EMBL/GenBank/DDBJ databases">
        <title>Halieaceae bacterium, F7430, whole genome shotgun sequencing project.</title>
        <authorList>
            <person name="Jiang S."/>
            <person name="Liu Z.W."/>
            <person name="Du Z.J."/>
        </authorList>
    </citation>
    <scope>NUCLEOTIDE SEQUENCE [LARGE SCALE GENOMIC DNA]</scope>
    <source>
        <strain evidence="4 5">F7430</strain>
    </source>
</reference>
<keyword evidence="2" id="KW-0812">Transmembrane</keyword>
<name>A0A7W2YKJ3_9GAMM</name>
<proteinExistence type="predicted"/>
<dbReference type="GO" id="GO:0005886">
    <property type="term" value="C:plasma membrane"/>
    <property type="evidence" value="ECO:0007669"/>
    <property type="project" value="TreeGrafter"/>
</dbReference>
<accession>A0A7W2YKJ3</accession>
<feature type="compositionally biased region" description="Basic and acidic residues" evidence="1">
    <location>
        <begin position="320"/>
        <end position="333"/>
    </location>
</feature>
<sequence length="619" mass="66111">MLRVLLYLIITPILLILAAAFIIPLFLDEDKLLAIAAEALEKQTGATLTVGGEAKLSLFPRIAMQLNEAELSLAGEGQPDLSARSLDIAVQLMPLFSGSVEIEGLAIKGLLVNVPPAPKRPEIDTSDMSDAELDMFYAARRKALSEAGTKRGASAALALPMALEVDRLSITNSRVVLLAKGPAAPTVIDIKALKAKHLNLDGEEVPLSLSLSILGAGDSEPVKVELESSFTVDSEGQQLALSSLSAVISGASAEPIRLSATGDASLEQMTADLAMQVDIGQAHGSGTLRYASFSSPQIDANLHFNQLNPSLFALAGPNSKDPKQSDKDARDGDAPLPLAGLRSIDSRAQLRIDKAIIDGYEIDNLNSQLRVSEGVVKINRLSGQLYGGELALEATFNAKHNRAKLNTQGSITGVDIAQLLQALEAEPLATGKVSMNWQFASAGTTSNALRDKLNGPLSMHTSDLVLKDIGIEKMLCETVALANRESLSSELATDSAFEALTVDIKVEEGKARLAPLRGELQHLALNGTGDLDLKSLKFDAKFKARIAEGLSELDPACRIHQRYTAIDWPLECEGELGGKPSKWCSVDSGEILEELAKNEVKRKLGQEAGRLLDRLRKQD</sequence>
<feature type="region of interest" description="Disordered" evidence="1">
    <location>
        <begin position="313"/>
        <end position="338"/>
    </location>
</feature>
<dbReference type="InterPro" id="IPR007844">
    <property type="entry name" value="AsmA"/>
</dbReference>
<comment type="caution">
    <text evidence="4">The sequence shown here is derived from an EMBL/GenBank/DDBJ whole genome shotgun (WGS) entry which is preliminary data.</text>
</comment>
<feature type="transmembrane region" description="Helical" evidence="2">
    <location>
        <begin position="5"/>
        <end position="27"/>
    </location>
</feature>
<keyword evidence="2" id="KW-0472">Membrane</keyword>